<accession>X0TLC9</accession>
<evidence type="ECO:0000313" key="1">
    <source>
        <dbReference type="EMBL" id="GAF94034.1"/>
    </source>
</evidence>
<sequence length="274" mass="28314">REWGDYAKALASGGASLGAAAAGLGELGARGLEATGIPGVEAAGEFLKEEVFEPARQALGDVREDIHGSMSAAGQAGTSREYASLGENSIWRNLTDVPLALTEQIPMALATLVPIFRAGTATSAMIRGATIEGGLTTGFVFDEIANEIDGADEEAMYSSEAYQVLREANISHEDARDAVKTMIGGVAVAAGVASGITGGVGGKYLHKLFRGDEAVARSFFKRFIQGYFVEAGQEASQESIEQLAANAAAKVTHDPDRDISENVGEAAVAGGFLG</sequence>
<organism evidence="1">
    <name type="scientific">marine sediment metagenome</name>
    <dbReference type="NCBI Taxonomy" id="412755"/>
    <lineage>
        <taxon>unclassified sequences</taxon>
        <taxon>metagenomes</taxon>
        <taxon>ecological metagenomes</taxon>
    </lineage>
</organism>
<feature type="non-terminal residue" evidence="1">
    <location>
        <position position="274"/>
    </location>
</feature>
<name>X0TLC9_9ZZZZ</name>
<comment type="caution">
    <text evidence="1">The sequence shown here is derived from an EMBL/GenBank/DDBJ whole genome shotgun (WGS) entry which is preliminary data.</text>
</comment>
<protein>
    <submittedName>
        <fullName evidence="1">Uncharacterized protein</fullName>
    </submittedName>
</protein>
<dbReference type="AlphaFoldDB" id="X0TLC9"/>
<dbReference type="EMBL" id="BARS01019723">
    <property type="protein sequence ID" value="GAF94034.1"/>
    <property type="molecule type" value="Genomic_DNA"/>
</dbReference>
<feature type="non-terminal residue" evidence="1">
    <location>
        <position position="1"/>
    </location>
</feature>
<reference evidence="1" key="1">
    <citation type="journal article" date="2014" name="Front. Microbiol.">
        <title>High frequency of phylogenetically diverse reductive dehalogenase-homologous genes in deep subseafloor sedimentary metagenomes.</title>
        <authorList>
            <person name="Kawai M."/>
            <person name="Futagami T."/>
            <person name="Toyoda A."/>
            <person name="Takaki Y."/>
            <person name="Nishi S."/>
            <person name="Hori S."/>
            <person name="Arai W."/>
            <person name="Tsubouchi T."/>
            <person name="Morono Y."/>
            <person name="Uchiyama I."/>
            <person name="Ito T."/>
            <person name="Fujiyama A."/>
            <person name="Inagaki F."/>
            <person name="Takami H."/>
        </authorList>
    </citation>
    <scope>NUCLEOTIDE SEQUENCE</scope>
    <source>
        <strain evidence="1">Expedition CK06-06</strain>
    </source>
</reference>
<gene>
    <name evidence="1" type="ORF">S01H1_31910</name>
</gene>
<proteinExistence type="predicted"/>